<sequence length="390" mass="44021">MHKVVVLGSRFGGSATAYWLHKLFARHELDVTIVDQWPMMTYRPAMVMAAAGHPQIADQWHINMAKKYEQAGFHFIRDTIFKIDPASQQVILTGHPPLAYDTLFVATGSDPGWATIEGLGPQRSGVCEDYLARNTGYAVHNPIHHIVIGIGCLHQSPYDPIQLQASLDVPGFEVGFLLDAWLSQHNRRKGTSITVLTPAGVPGESLGSISQEFLLKELKRRDIHLITHAQYERVTREAIVLKNQVTLEADRMIWVPPYPGSQLLRLSGLDDGYGWMPTDEYCRHERWPNIYAVGDVNRSALPKLGHIAMLQARTAVHAFWAERKHKTSRPYHPYILHVLWLGNGRGIFTLSDTLYGGKRQWVNVGRMAAASKSVFNWSYRIFAGWMPIMP</sequence>
<dbReference type="Gene3D" id="3.50.50.60">
    <property type="entry name" value="FAD/NAD(P)-binding domain"/>
    <property type="match status" value="2"/>
</dbReference>
<dbReference type="SUPFAM" id="SSF51905">
    <property type="entry name" value="FAD/NAD(P)-binding domain"/>
    <property type="match status" value="2"/>
</dbReference>
<accession>A0A1W1WER6</accession>
<dbReference type="InterPro" id="IPR052541">
    <property type="entry name" value="SQRD"/>
</dbReference>
<dbReference type="STRING" id="28034.BFX07_01885"/>
<reference evidence="3" key="1">
    <citation type="submission" date="2017-04" db="EMBL/GenBank/DDBJ databases">
        <authorList>
            <person name="Varghese N."/>
            <person name="Submissions S."/>
        </authorList>
    </citation>
    <scope>NUCLEOTIDE SEQUENCE [LARGE SCALE GENOMIC DNA]</scope>
    <source>
        <strain evidence="3">DSM 9293</strain>
    </source>
</reference>
<dbReference type="Pfam" id="PF07992">
    <property type="entry name" value="Pyr_redox_2"/>
    <property type="match status" value="2"/>
</dbReference>
<keyword evidence="3" id="KW-1185">Reference proteome</keyword>
<feature type="domain" description="FAD/NAD(P)-binding" evidence="1">
    <location>
        <begin position="187"/>
        <end position="311"/>
    </location>
</feature>
<dbReference type="PANTHER" id="PTHR43755:SF1">
    <property type="entry name" value="FAD-DEPENDENT PYRIDINE NUCLEOTIDE-DISULPHIDE OXIDOREDUCTASE"/>
    <property type="match status" value="1"/>
</dbReference>
<feature type="domain" description="FAD/NAD(P)-binding" evidence="1">
    <location>
        <begin position="3"/>
        <end position="149"/>
    </location>
</feature>
<organism evidence="2 3">
    <name type="scientific">Sulfobacillus thermosulfidooxidans (strain DSM 9293 / VKM B-1269 / AT-1)</name>
    <dbReference type="NCBI Taxonomy" id="929705"/>
    <lineage>
        <taxon>Bacteria</taxon>
        <taxon>Bacillati</taxon>
        <taxon>Bacillota</taxon>
        <taxon>Clostridia</taxon>
        <taxon>Eubacteriales</taxon>
        <taxon>Clostridiales Family XVII. Incertae Sedis</taxon>
        <taxon>Sulfobacillus</taxon>
    </lineage>
</organism>
<dbReference type="AlphaFoldDB" id="A0A1W1WER6"/>
<dbReference type="PANTHER" id="PTHR43755">
    <property type="match status" value="1"/>
</dbReference>
<protein>
    <submittedName>
        <fullName evidence="2">Sulfide:quinone oxidoreductase</fullName>
    </submittedName>
</protein>
<evidence type="ECO:0000259" key="1">
    <source>
        <dbReference type="Pfam" id="PF07992"/>
    </source>
</evidence>
<gene>
    <name evidence="2" type="ORF">SAMN00768000_1841</name>
</gene>
<evidence type="ECO:0000313" key="2">
    <source>
        <dbReference type="EMBL" id="SMC04794.1"/>
    </source>
</evidence>
<name>A0A1W1WER6_SULTA</name>
<dbReference type="InterPro" id="IPR036188">
    <property type="entry name" value="FAD/NAD-bd_sf"/>
</dbReference>
<evidence type="ECO:0000313" key="3">
    <source>
        <dbReference type="Proteomes" id="UP000192660"/>
    </source>
</evidence>
<dbReference type="EMBL" id="FWWY01000001">
    <property type="protein sequence ID" value="SMC04794.1"/>
    <property type="molecule type" value="Genomic_DNA"/>
</dbReference>
<dbReference type="Proteomes" id="UP000192660">
    <property type="component" value="Unassembled WGS sequence"/>
</dbReference>
<proteinExistence type="predicted"/>
<dbReference type="RefSeq" id="WP_028963303.1">
    <property type="nucleotide sequence ID" value="NZ_FWWY01000001.1"/>
</dbReference>
<dbReference type="InterPro" id="IPR023753">
    <property type="entry name" value="FAD/NAD-binding_dom"/>
</dbReference>
<dbReference type="OrthoDB" id="9781621at2"/>
<dbReference type="GO" id="GO:0016491">
    <property type="term" value="F:oxidoreductase activity"/>
    <property type="evidence" value="ECO:0007669"/>
    <property type="project" value="InterPro"/>
</dbReference>